<proteinExistence type="predicted"/>
<evidence type="ECO:0000313" key="2">
    <source>
        <dbReference type="EMBL" id="GAH50545.1"/>
    </source>
</evidence>
<keyword evidence="1" id="KW-0812">Transmembrane</keyword>
<dbReference type="AlphaFoldDB" id="X1H0D3"/>
<gene>
    <name evidence="2" type="ORF">S03H2_37705</name>
</gene>
<organism evidence="2">
    <name type="scientific">marine sediment metagenome</name>
    <dbReference type="NCBI Taxonomy" id="412755"/>
    <lineage>
        <taxon>unclassified sequences</taxon>
        <taxon>metagenomes</taxon>
        <taxon>ecological metagenomes</taxon>
    </lineage>
</organism>
<keyword evidence="1" id="KW-0472">Membrane</keyword>
<protein>
    <submittedName>
        <fullName evidence="2">Uncharacterized protein</fullName>
    </submittedName>
</protein>
<accession>X1H0D3</accession>
<dbReference type="EMBL" id="BARU01023214">
    <property type="protein sequence ID" value="GAH50545.1"/>
    <property type="molecule type" value="Genomic_DNA"/>
</dbReference>
<reference evidence="2" key="1">
    <citation type="journal article" date="2014" name="Front. Microbiol.">
        <title>High frequency of phylogenetically diverse reductive dehalogenase-homologous genes in deep subseafloor sedimentary metagenomes.</title>
        <authorList>
            <person name="Kawai M."/>
            <person name="Futagami T."/>
            <person name="Toyoda A."/>
            <person name="Takaki Y."/>
            <person name="Nishi S."/>
            <person name="Hori S."/>
            <person name="Arai W."/>
            <person name="Tsubouchi T."/>
            <person name="Morono Y."/>
            <person name="Uchiyama I."/>
            <person name="Ito T."/>
            <person name="Fujiyama A."/>
            <person name="Inagaki F."/>
            <person name="Takami H."/>
        </authorList>
    </citation>
    <scope>NUCLEOTIDE SEQUENCE</scope>
    <source>
        <strain evidence="2">Expedition CK06-06</strain>
    </source>
</reference>
<keyword evidence="1" id="KW-1133">Transmembrane helix</keyword>
<name>X1H0D3_9ZZZZ</name>
<feature type="non-terminal residue" evidence="2">
    <location>
        <position position="1"/>
    </location>
</feature>
<sequence>KLYNPKTKTKLKNTKNFQTEVISTSLDYIPSNINYVRYNPKARKSIELQELHENDGDNSHISHKMKKKLERDSCLTKYFAEICISLFFFSQYILIIITVIIESTELFVWFITSFILYVIVVRMADWDLSINYHYKRDVLINILKIFTIVPVLVRKIKNWRYQRDWNKWYVEKYGVKPPQAQW</sequence>
<feature type="transmembrane region" description="Helical" evidence="1">
    <location>
        <begin position="78"/>
        <end position="101"/>
    </location>
</feature>
<evidence type="ECO:0000256" key="1">
    <source>
        <dbReference type="SAM" id="Phobius"/>
    </source>
</evidence>
<feature type="transmembrane region" description="Helical" evidence="1">
    <location>
        <begin position="107"/>
        <end position="126"/>
    </location>
</feature>
<comment type="caution">
    <text evidence="2">The sequence shown here is derived from an EMBL/GenBank/DDBJ whole genome shotgun (WGS) entry which is preliminary data.</text>
</comment>